<feature type="region of interest" description="Disordered" evidence="2">
    <location>
        <begin position="735"/>
        <end position="754"/>
    </location>
</feature>
<feature type="compositionally biased region" description="Low complexity" evidence="2">
    <location>
        <begin position="1175"/>
        <end position="1189"/>
    </location>
</feature>
<feature type="compositionally biased region" description="Polar residues" evidence="2">
    <location>
        <begin position="1546"/>
        <end position="1560"/>
    </location>
</feature>
<evidence type="ECO:0000313" key="4">
    <source>
        <dbReference type="Proteomes" id="UP000807716"/>
    </source>
</evidence>
<feature type="compositionally biased region" description="Low complexity" evidence="2">
    <location>
        <begin position="451"/>
        <end position="462"/>
    </location>
</feature>
<dbReference type="PANTHER" id="PTHR48134:SF2">
    <property type="entry name" value="OS04G0609100 PROTEIN"/>
    <property type="match status" value="1"/>
</dbReference>
<feature type="compositionally biased region" description="Low complexity" evidence="2">
    <location>
        <begin position="234"/>
        <end position="249"/>
    </location>
</feature>
<feature type="compositionally biased region" description="Low complexity" evidence="2">
    <location>
        <begin position="1501"/>
        <end position="1512"/>
    </location>
</feature>
<proteinExistence type="predicted"/>
<dbReference type="EMBL" id="JAAAJB010000228">
    <property type="protein sequence ID" value="KAG0261061.1"/>
    <property type="molecule type" value="Genomic_DNA"/>
</dbReference>
<feature type="region of interest" description="Disordered" evidence="2">
    <location>
        <begin position="294"/>
        <end position="398"/>
    </location>
</feature>
<feature type="region of interest" description="Disordered" evidence="2">
    <location>
        <begin position="496"/>
        <end position="615"/>
    </location>
</feature>
<feature type="compositionally biased region" description="Basic and acidic residues" evidence="2">
    <location>
        <begin position="425"/>
        <end position="435"/>
    </location>
</feature>
<feature type="compositionally biased region" description="Polar residues" evidence="2">
    <location>
        <begin position="1190"/>
        <end position="1202"/>
    </location>
</feature>
<feature type="compositionally biased region" description="Basic residues" evidence="2">
    <location>
        <begin position="874"/>
        <end position="883"/>
    </location>
</feature>
<feature type="compositionally biased region" description="Basic and acidic residues" evidence="2">
    <location>
        <begin position="564"/>
        <end position="610"/>
    </location>
</feature>
<feature type="compositionally biased region" description="Gly residues" evidence="2">
    <location>
        <begin position="177"/>
        <end position="193"/>
    </location>
</feature>
<evidence type="ECO:0000256" key="2">
    <source>
        <dbReference type="SAM" id="MobiDB-lite"/>
    </source>
</evidence>
<feature type="compositionally biased region" description="Low complexity" evidence="2">
    <location>
        <begin position="359"/>
        <end position="387"/>
    </location>
</feature>
<accession>A0A9P6Q5F4</accession>
<evidence type="ECO:0000313" key="3">
    <source>
        <dbReference type="EMBL" id="KAG0261061.1"/>
    </source>
</evidence>
<feature type="compositionally biased region" description="Basic and acidic residues" evidence="2">
    <location>
        <begin position="1307"/>
        <end position="1316"/>
    </location>
</feature>
<gene>
    <name evidence="3" type="ORF">DFQ27_003162</name>
</gene>
<feature type="compositionally biased region" description="Basic residues" evidence="2">
    <location>
        <begin position="28"/>
        <end position="39"/>
    </location>
</feature>
<feature type="compositionally biased region" description="Pro residues" evidence="2">
    <location>
        <begin position="1662"/>
        <end position="1681"/>
    </location>
</feature>
<feature type="region of interest" description="Disordered" evidence="2">
    <location>
        <begin position="1"/>
        <end position="251"/>
    </location>
</feature>
<feature type="compositionally biased region" description="Low complexity" evidence="2">
    <location>
        <begin position="51"/>
        <end position="73"/>
    </location>
</feature>
<evidence type="ECO:0000256" key="1">
    <source>
        <dbReference type="SAM" id="Coils"/>
    </source>
</evidence>
<feature type="region of interest" description="Disordered" evidence="2">
    <location>
        <begin position="1009"/>
        <end position="1095"/>
    </location>
</feature>
<feature type="region of interest" description="Disordered" evidence="2">
    <location>
        <begin position="1531"/>
        <end position="1620"/>
    </location>
</feature>
<dbReference type="OrthoDB" id="73680at2759"/>
<feature type="region of interest" description="Disordered" evidence="2">
    <location>
        <begin position="1257"/>
        <end position="1517"/>
    </location>
</feature>
<feature type="coiled-coil region" evidence="1">
    <location>
        <begin position="701"/>
        <end position="735"/>
    </location>
</feature>
<feature type="compositionally biased region" description="Polar residues" evidence="2">
    <location>
        <begin position="1321"/>
        <end position="1333"/>
    </location>
</feature>
<sequence>MNPLRASASSLPGSPIASPIMPTAAGHQHYRPHHSHKRSSLSGSPARRRSGSTTSLTSVSTIGSSIGTSTAGLADRRGGEGYGDYESIAGNNGEVAGVGSTGGSNRGLTLAEMLAQGPPEGPPPERNTSSAFRFGFMGGGAAAKLKKEKEKQAKLEKKERKAREKEANRLLASHNNSGGGGGGHGGSGSGSGSGSAIYLPSNSSTSNLSVLTAGKEPGGTSQYLRDQHKERIHSSASSSYSATGSSDHGSSGGVTLGIFTGACLFNGCPHQSKTCPLHNKKYRKKLEEFKRLEESMRQEEYPGVDRGGDSSPANTVVSTGELSTTEDMPGPFLAAGPRSGLGVSLPVPPPPPLSPPPASAGGSIVTKNSASTSKTASSTTSCGTKGSQALKRVGNGLSSKSMVSLSRDVFDGLGSTLQVVSNKNRLQEKRDRESSPLKISDPFVAPLPMKSSLSSSSTTSSSPRTYSPINDNNHRKRSPSVNAIEEALKVSQARAIFPLSRDTDPSQPVLQESREPILYRPPSVIESAPLLLPRSRIRDSQLYAPLPSFHPLAPPPPAHQQQKKQKEREKEEKKEREREKEREKEREREREKEKEKESKNKKTKNKEKPSEGVPLRMGFLDFGQKQDGFVFIPNHHRTMQSLQQAPNAPLDVANILHAQELEYQQEQLQHEQQQQRYHQHQAFNASVSRHIISPNEITLVIEQEAEEMKKRQETMRLLREQEQLEQQRLQALEDEEAAAAAASGTLSPPSTQRRKKSICSLPIDLPVEGLSLVDVAATPATPQGPRVSGILNNNVPVSAGPSNGGTHTTPVVPASPSSSAPWMPSIPPQLPTGPRLPPGSRSQSFTAGTSGSSPDARARPQGGDYFSPHEHQHQHQHQHHHSPSMRFGEGEMRQSSSVVPSSDYKMRSLPPPKRRQQDVPTVQGPDHYGNQSGQPSSPVRPPLHHQPHQFQHQHPHPHHHFHQQYHPHGTEPHMPGSAYSRGAADMTGVHSGEHVLSYFCQIGQNDALSPAVSQGSHSSSMSPALTPSSISTVETSKTFGTPASPSSITTDPSPTSTLRRTGTGSSSASGSMHHQQPLSPFTDRRSSAGSSSTTTRVFMDHHSSNVPPVPPVPDHHHALIGAMGGGMPAGGGGGGGLMRARAGSETGAGGSSSSSYLQHYHHHGSSRPPLTMTLSGGRSNSSNSSSGSNQMHFTPTFGTKTHTGGVPYQFPDLTLTPALSLPSPLPLPPPPLSPSARQQLMETRPIVLYSPTRMNAYQFPAPRPGMSPLDQGRRDGETRGEEEDEEEKEEEEEDDDDDDEEEEDEGDHEHEEEQAKEGSMGASSGRGQFSTDEPQPQPQPRPRTRNGRHSLDKQKRISFIRKGSGCSTLLGEDDEEGRSSQDDDGSDCILSSQEDLSDDDDDDDDHCGVGDTTSATRRSSSSSCASSSSHRQHHRQRRRQKQQQQQQQQRRHRRSYQAKRGGGGGQQDDGSRRGSACSSHSERSATHLGARRMSEGCGGYSSSASLSSALSPPLTPMMEHHGLRKLSLFTAAFNGRPPPPLMTMASVGSSSLSQVETSHASESEDEEVEQPQQQDEQEDEEEEKEEEKEEEGEVMVKEKEEAQDVEEPLPPSVLPSEDVELEAGGVMMSLSPMVVVTNDANANVDVVVPTTTTTTTTTSLPPLVPLSPPPVSTPPPIPPMSPTRLATASGLASPPAIPPRSPRRQGTASSRP</sequence>
<feature type="compositionally biased region" description="Acidic residues" evidence="2">
    <location>
        <begin position="1395"/>
        <end position="1405"/>
    </location>
</feature>
<feature type="compositionally biased region" description="Basic residues" evidence="2">
    <location>
        <begin position="942"/>
        <end position="965"/>
    </location>
</feature>
<dbReference type="Proteomes" id="UP000807716">
    <property type="component" value="Unassembled WGS sequence"/>
</dbReference>
<feature type="compositionally biased region" description="Polar residues" evidence="2">
    <location>
        <begin position="840"/>
        <end position="853"/>
    </location>
</feature>
<comment type="caution">
    <text evidence="3">The sequence shown here is derived from an EMBL/GenBank/DDBJ whole genome shotgun (WGS) entry which is preliminary data.</text>
</comment>
<protein>
    <submittedName>
        <fullName evidence="3">Uncharacterized protein</fullName>
    </submittedName>
</protein>
<keyword evidence="4" id="KW-1185">Reference proteome</keyword>
<feature type="compositionally biased region" description="Pro residues" evidence="2">
    <location>
        <begin position="824"/>
        <end position="837"/>
    </location>
</feature>
<dbReference type="PANTHER" id="PTHR48134">
    <property type="entry name" value="GLYCOPROTEIN 96-92-RELATED-RELATED"/>
    <property type="match status" value="1"/>
</dbReference>
<reference evidence="3" key="1">
    <citation type="journal article" date="2020" name="Fungal Divers.">
        <title>Resolving the Mortierellaceae phylogeny through synthesis of multi-gene phylogenetics and phylogenomics.</title>
        <authorList>
            <person name="Vandepol N."/>
            <person name="Liber J."/>
            <person name="Desiro A."/>
            <person name="Na H."/>
            <person name="Kennedy M."/>
            <person name="Barry K."/>
            <person name="Grigoriev I.V."/>
            <person name="Miller A.N."/>
            <person name="O'Donnell K."/>
            <person name="Stajich J.E."/>
            <person name="Bonito G."/>
        </authorList>
    </citation>
    <scope>NUCLEOTIDE SEQUENCE</scope>
    <source>
        <strain evidence="3">BC1065</strain>
    </source>
</reference>
<feature type="compositionally biased region" description="Pro residues" evidence="2">
    <location>
        <begin position="346"/>
        <end position="358"/>
    </location>
</feature>
<feature type="compositionally biased region" description="Polar residues" evidence="2">
    <location>
        <begin position="311"/>
        <end position="326"/>
    </location>
</feature>
<feature type="compositionally biased region" description="Low complexity" evidence="2">
    <location>
        <begin position="1016"/>
        <end position="1031"/>
    </location>
</feature>
<feature type="compositionally biased region" description="Acidic residues" evidence="2">
    <location>
        <begin position="1563"/>
        <end position="1593"/>
    </location>
</feature>
<feature type="compositionally biased region" description="Acidic residues" evidence="2">
    <location>
        <begin position="1371"/>
        <end position="1386"/>
    </location>
</feature>
<name>A0A9P6Q5F4_9FUNG</name>
<feature type="compositionally biased region" description="Low complexity" evidence="2">
    <location>
        <begin position="1417"/>
        <end position="1429"/>
    </location>
</feature>
<feature type="compositionally biased region" description="Low complexity" evidence="2">
    <location>
        <begin position="810"/>
        <end position="823"/>
    </location>
</feature>
<feature type="compositionally biased region" description="Basic residues" evidence="2">
    <location>
        <begin position="1430"/>
        <end position="1441"/>
    </location>
</feature>
<feature type="compositionally biased region" description="Low complexity" evidence="2">
    <location>
        <begin position="1138"/>
        <end position="1158"/>
    </location>
</feature>
<feature type="region of interest" description="Disordered" evidence="2">
    <location>
        <begin position="1130"/>
        <end position="1209"/>
    </location>
</feature>
<feature type="region of interest" description="Disordered" evidence="2">
    <location>
        <begin position="418"/>
        <end position="484"/>
    </location>
</feature>
<keyword evidence="1" id="KW-0175">Coiled coil</keyword>
<feature type="region of interest" description="Disordered" evidence="2">
    <location>
        <begin position="779"/>
        <end position="984"/>
    </location>
</feature>
<feature type="compositionally biased region" description="Polar residues" evidence="2">
    <location>
        <begin position="790"/>
        <end position="809"/>
    </location>
</feature>
<feature type="compositionally biased region" description="Low complexity" evidence="2">
    <location>
        <begin position="201"/>
        <end position="212"/>
    </location>
</feature>
<feature type="compositionally biased region" description="Acidic residues" evidence="2">
    <location>
        <begin position="1280"/>
        <end position="1306"/>
    </location>
</feature>
<feature type="compositionally biased region" description="Basic and acidic residues" evidence="2">
    <location>
        <begin position="145"/>
        <end position="168"/>
    </location>
</feature>
<organism evidence="3 4">
    <name type="scientific">Actinomortierella ambigua</name>
    <dbReference type="NCBI Taxonomy" id="1343610"/>
    <lineage>
        <taxon>Eukaryota</taxon>
        <taxon>Fungi</taxon>
        <taxon>Fungi incertae sedis</taxon>
        <taxon>Mucoromycota</taxon>
        <taxon>Mortierellomycotina</taxon>
        <taxon>Mortierellomycetes</taxon>
        <taxon>Mortierellales</taxon>
        <taxon>Mortierellaceae</taxon>
        <taxon>Actinomortierella</taxon>
    </lineage>
</organism>
<feature type="region of interest" description="Disordered" evidence="2">
    <location>
        <begin position="1653"/>
        <end position="1712"/>
    </location>
</feature>
<feature type="compositionally biased region" description="Low complexity" evidence="2">
    <location>
        <begin position="1041"/>
        <end position="1071"/>
    </location>
</feature>